<dbReference type="AlphaFoldDB" id="I8UEG5"/>
<dbReference type="STRING" id="1196324.A374_11170"/>
<dbReference type="GO" id="GO:0016779">
    <property type="term" value="F:nucleotidyltransferase activity"/>
    <property type="evidence" value="ECO:0007669"/>
    <property type="project" value="InterPro"/>
</dbReference>
<keyword evidence="3" id="KW-1185">Reference proteome</keyword>
<dbReference type="PATRIC" id="fig|1196324.3.peg.2293"/>
<dbReference type="InterPro" id="IPR002934">
    <property type="entry name" value="Polymerase_NTP_transf_dom"/>
</dbReference>
<reference evidence="2 3" key="1">
    <citation type="journal article" date="2012" name="J. Bacteriol.">
        <title>Genome of Bacillus macauensis ZFHKF-1, a Long-Chain-Forming Bacterium.</title>
        <authorList>
            <person name="Cai L."/>
            <person name="Zhang T."/>
        </authorList>
    </citation>
    <scope>NUCLEOTIDE SEQUENCE [LARGE SCALE GENOMIC DNA]</scope>
    <source>
        <strain evidence="2 3">ZFHKF-1</strain>
    </source>
</reference>
<evidence type="ECO:0000259" key="1">
    <source>
        <dbReference type="Pfam" id="PF01909"/>
    </source>
</evidence>
<protein>
    <recommendedName>
        <fullName evidence="1">Polymerase nucleotidyl transferase domain-containing protein</fullName>
    </recommendedName>
</protein>
<dbReference type="EMBL" id="AKKV01000026">
    <property type="protein sequence ID" value="EIT85300.1"/>
    <property type="molecule type" value="Genomic_DNA"/>
</dbReference>
<organism evidence="2 3">
    <name type="scientific">Fictibacillus macauensis ZFHKF-1</name>
    <dbReference type="NCBI Taxonomy" id="1196324"/>
    <lineage>
        <taxon>Bacteria</taxon>
        <taxon>Bacillati</taxon>
        <taxon>Bacillota</taxon>
        <taxon>Bacilli</taxon>
        <taxon>Bacillales</taxon>
        <taxon>Fictibacillaceae</taxon>
        <taxon>Fictibacillus</taxon>
    </lineage>
</organism>
<dbReference type="Proteomes" id="UP000004080">
    <property type="component" value="Unassembled WGS sequence"/>
</dbReference>
<evidence type="ECO:0000313" key="2">
    <source>
        <dbReference type="EMBL" id="EIT85300.1"/>
    </source>
</evidence>
<proteinExistence type="predicted"/>
<evidence type="ECO:0000313" key="3">
    <source>
        <dbReference type="Proteomes" id="UP000004080"/>
    </source>
</evidence>
<feature type="domain" description="Polymerase nucleotidyl transferase" evidence="1">
    <location>
        <begin position="15"/>
        <end position="65"/>
    </location>
</feature>
<dbReference type="OrthoDB" id="2427280at2"/>
<comment type="caution">
    <text evidence="2">The sequence shown here is derived from an EMBL/GenBank/DDBJ whole genome shotgun (WGS) entry which is preliminary data.</text>
</comment>
<dbReference type="InterPro" id="IPR043519">
    <property type="entry name" value="NT_sf"/>
</dbReference>
<gene>
    <name evidence="2" type="ORF">A374_11170</name>
</gene>
<dbReference type="Pfam" id="PF01909">
    <property type="entry name" value="NTP_transf_2"/>
    <property type="match status" value="1"/>
</dbReference>
<name>I8UEG5_9BACL</name>
<dbReference type="Gene3D" id="3.30.460.10">
    <property type="entry name" value="Beta Polymerase, domain 2"/>
    <property type="match status" value="1"/>
</dbReference>
<dbReference type="RefSeq" id="WP_007202318.1">
    <property type="nucleotide sequence ID" value="NZ_AKKV01000026.1"/>
</dbReference>
<sequence>MISFKIKDTIYSVNEKRHRIEDILLVGSLINGDYEEKSDIDFYIVIDNCSPRVRQQTFERIAQELNVPKYWITFFTKDEFQQECNQGRQNYYFWYVRLKHKKIYSRNNFAHQALQRMPLFSDVDGLLQMKRNHIRSIMSEVRANRYSDEEAINQLARVIRDTCINICFLQGYLEFGKYKPVELCYQFKTIKMPFSYANYRHLYRIKRAYKFDKGNFALSGDVAAFIETWYVRYKKLSQEALRLCEDVQTKDFKNPLQSFISS</sequence>
<accession>I8UEG5</accession>
<dbReference type="SUPFAM" id="SSF81301">
    <property type="entry name" value="Nucleotidyltransferase"/>
    <property type="match status" value="1"/>
</dbReference>